<feature type="transmembrane region" description="Helical" evidence="1">
    <location>
        <begin position="254"/>
        <end position="272"/>
    </location>
</feature>
<keyword evidence="1" id="KW-0472">Membrane</keyword>
<organismHost>
    <name type="scientific">Ornithodoros moubata</name>
    <name type="common">Soft tick</name>
    <name type="synonym">Argasid tick</name>
    <dbReference type="NCBI Taxonomy" id="6938"/>
</organismHost>
<evidence type="ECO:0000313" key="3">
    <source>
        <dbReference type="Proteomes" id="UP000422855"/>
    </source>
</evidence>
<organismHost>
    <name type="scientific">Ornithodoros</name>
    <name type="common">relapsing fever ticks</name>
    <dbReference type="NCBI Taxonomy" id="6937"/>
</organismHost>
<evidence type="ECO:0000313" key="2">
    <source>
        <dbReference type="EMBL" id="QGM12875.2"/>
    </source>
</evidence>
<name>A0A856Z1J8_ASF</name>
<protein>
    <submittedName>
        <fullName evidence="2">p360 16R</fullName>
    </submittedName>
</protein>
<dbReference type="InterPro" id="IPR002595">
    <property type="entry name" value="ASFV_MGF360"/>
</dbReference>
<proteinExistence type="predicted"/>
<dbReference type="Proteomes" id="UP000422855">
    <property type="component" value="Segment"/>
</dbReference>
<accession>A0A856Z1J8</accession>
<organismHost>
    <name type="scientific">Sus scrofa</name>
    <name type="common">Pig</name>
    <dbReference type="NCBI Taxonomy" id="9823"/>
</organismHost>
<gene>
    <name evidence="2" type="ORF">360_16R</name>
</gene>
<organism evidence="2 3">
    <name type="scientific">African swine fever virus</name>
    <name type="common">ASFV</name>
    <dbReference type="NCBI Taxonomy" id="10497"/>
    <lineage>
        <taxon>Viruses</taxon>
        <taxon>Varidnaviria</taxon>
        <taxon>Bamfordvirae</taxon>
        <taxon>Nucleocytoviricota</taxon>
        <taxon>Pokkesviricetes</taxon>
        <taxon>Asfuvirales</taxon>
        <taxon>Asfarviridae</taxon>
        <taxon>Asfivirus</taxon>
        <taxon>Asfivirus haemorrhagiae</taxon>
    </lineage>
</organism>
<keyword evidence="1" id="KW-0812">Transmembrane</keyword>
<organismHost>
    <name type="scientific">Potamochoerus larvatus</name>
    <name type="common">Bushpig</name>
    <dbReference type="NCBI Taxonomy" id="273792"/>
</organismHost>
<dbReference type="Pfam" id="PF01671">
    <property type="entry name" value="ASFV_360"/>
    <property type="match status" value="1"/>
</dbReference>
<organismHost>
    <name type="scientific">Phacochoerus africanus</name>
    <name type="common">Warthog</name>
    <dbReference type="NCBI Taxonomy" id="41426"/>
</organismHost>
<dbReference type="EMBL" id="MN336500">
    <property type="protein sequence ID" value="QGM12875.2"/>
    <property type="molecule type" value="Genomic_DNA"/>
</dbReference>
<sequence>MLSLQTIAKMAVPTNTYSKCHYPILQVFGLWWKNNTLYGPITICIHCSNILVREYPMCYNHGMCLHIPLFRAVQERNISLLQLFTEWGGNIVYGALCAITPSMQRLCTSLGAKPLQGRMYMDALIHLSDTLYVIVLFTGYAIFVVITVLDCVNLIRLKILLTLQARIPLMEQLHQIALQQLLQRYWYAMAVQHNLSTAIHYFVIHIPIIQPFTLRCALYFIVPFTIHVACRTVYMDPIEMLYIACQQDLYFQSIYYCYLLRAVIIQAMLLSLQYGHLSIMWFCIHLGADAFTEAGALAGKKNTRVLQYILRLIIFMRELFPPRTDPVPYQIQILLQNYILQNVSTVFTYYCQ</sequence>
<reference evidence="2 3" key="1">
    <citation type="submission" date="2019-08" db="EMBL/GenBank/DDBJ databases">
        <authorList>
            <person name="Ndlovu S.S."/>
            <person name="Malesa R."/>
        </authorList>
    </citation>
    <scope>NUCLEOTIDE SEQUENCE [LARGE SCALE GENOMIC DNA]</scope>
    <source>
        <strain evidence="2">RSA_2_2008</strain>
    </source>
</reference>
<evidence type="ECO:0000256" key="1">
    <source>
        <dbReference type="SAM" id="Phobius"/>
    </source>
</evidence>
<feature type="transmembrane region" description="Helical" evidence="1">
    <location>
        <begin position="131"/>
        <end position="155"/>
    </location>
</feature>
<keyword evidence="1" id="KW-1133">Transmembrane helix</keyword>
<dbReference type="GO" id="GO:0042330">
    <property type="term" value="P:taxis"/>
    <property type="evidence" value="ECO:0007669"/>
    <property type="project" value="InterPro"/>
</dbReference>
<feature type="transmembrane region" description="Helical" evidence="1">
    <location>
        <begin position="216"/>
        <end position="234"/>
    </location>
</feature>
<organismHost>
    <name type="scientific">Phacochoerus aethiopicus</name>
    <name type="common">Warthog</name>
    <dbReference type="NCBI Taxonomy" id="85517"/>
</organismHost>